<organism evidence="1 2">
    <name type="scientific">Streptosporangium becharense</name>
    <dbReference type="NCBI Taxonomy" id="1816182"/>
    <lineage>
        <taxon>Bacteria</taxon>
        <taxon>Bacillati</taxon>
        <taxon>Actinomycetota</taxon>
        <taxon>Actinomycetes</taxon>
        <taxon>Streptosporangiales</taxon>
        <taxon>Streptosporangiaceae</taxon>
        <taxon>Streptosporangium</taxon>
    </lineage>
</organism>
<comment type="caution">
    <text evidence="1">The sequence shown here is derived from an EMBL/GenBank/DDBJ whole genome shotgun (WGS) entry which is preliminary data.</text>
</comment>
<proteinExistence type="predicted"/>
<name>A0A7W9IGZ7_9ACTN</name>
<dbReference type="AlphaFoldDB" id="A0A7W9IGZ7"/>
<dbReference type="Proteomes" id="UP000540685">
    <property type="component" value="Unassembled WGS sequence"/>
</dbReference>
<gene>
    <name evidence="1" type="ORF">F4562_003282</name>
</gene>
<protein>
    <submittedName>
        <fullName evidence="1">Uncharacterized protein</fullName>
    </submittedName>
</protein>
<evidence type="ECO:0000313" key="2">
    <source>
        <dbReference type="Proteomes" id="UP000540685"/>
    </source>
</evidence>
<evidence type="ECO:0000313" key="1">
    <source>
        <dbReference type="EMBL" id="MBB5820220.1"/>
    </source>
</evidence>
<sequence length="87" mass="9452">MGRVEGAEAPVTLAQLVARFGRAWTICEAVGGGWYAVRRAGISVYGRHHGLSDVRCGATLAELARHLEAEKRLEGQTWQRAPTRPAP</sequence>
<reference evidence="1 2" key="1">
    <citation type="submission" date="2020-08" db="EMBL/GenBank/DDBJ databases">
        <title>Sequencing the genomes of 1000 actinobacteria strains.</title>
        <authorList>
            <person name="Klenk H.-P."/>
        </authorList>
    </citation>
    <scope>NUCLEOTIDE SEQUENCE [LARGE SCALE GENOMIC DNA]</scope>
    <source>
        <strain evidence="1 2">DSM 46887</strain>
    </source>
</reference>
<accession>A0A7W9IGZ7</accession>
<dbReference type="RefSeq" id="WP_184537121.1">
    <property type="nucleotide sequence ID" value="NZ_JACHMP010000001.1"/>
</dbReference>
<dbReference type="EMBL" id="JACHMP010000001">
    <property type="protein sequence ID" value="MBB5820220.1"/>
    <property type="molecule type" value="Genomic_DNA"/>
</dbReference>
<keyword evidence="2" id="KW-1185">Reference proteome</keyword>